<gene>
    <name evidence="1" type="ORF">DERP_009787</name>
</gene>
<keyword evidence="2" id="KW-1185">Reference proteome</keyword>
<reference evidence="1 2" key="1">
    <citation type="journal article" date="2018" name="J. Allergy Clin. Immunol.">
        <title>High-quality assembly of Dermatophagoides pteronyssinus genome and transcriptome reveals a wide range of novel allergens.</title>
        <authorList>
            <person name="Liu X.Y."/>
            <person name="Yang K.Y."/>
            <person name="Wang M.Q."/>
            <person name="Kwok J.S."/>
            <person name="Zeng X."/>
            <person name="Yang Z."/>
            <person name="Xiao X.J."/>
            <person name="Lau C.P."/>
            <person name="Li Y."/>
            <person name="Huang Z.M."/>
            <person name="Ba J.G."/>
            <person name="Yim A.K."/>
            <person name="Ouyang C.Y."/>
            <person name="Ngai S.M."/>
            <person name="Chan T.F."/>
            <person name="Leung E.L."/>
            <person name="Liu L."/>
            <person name="Liu Z.G."/>
            <person name="Tsui S.K."/>
        </authorList>
    </citation>
    <scope>NUCLEOTIDE SEQUENCE [LARGE SCALE GENOMIC DNA]</scope>
    <source>
        <strain evidence="1">Derp</strain>
    </source>
</reference>
<dbReference type="EMBL" id="NJHN03000128">
    <property type="protein sequence ID" value="KAH9412805.1"/>
    <property type="molecule type" value="Genomic_DNA"/>
</dbReference>
<sequence length="62" mass="7703">MDLSLRFTFFQNITFNLAKQEKNSWEFFQEKIFLGEFKWKNSLHEFHYQTTTTTTTTFFYNK</sequence>
<evidence type="ECO:0000313" key="2">
    <source>
        <dbReference type="Proteomes" id="UP000887458"/>
    </source>
</evidence>
<name>A0ABQ8IR53_DERPT</name>
<protein>
    <submittedName>
        <fullName evidence="1">Uncharacterized protein</fullName>
    </submittedName>
</protein>
<evidence type="ECO:0000313" key="1">
    <source>
        <dbReference type="EMBL" id="KAH9412805.1"/>
    </source>
</evidence>
<comment type="caution">
    <text evidence="1">The sequence shown here is derived from an EMBL/GenBank/DDBJ whole genome shotgun (WGS) entry which is preliminary data.</text>
</comment>
<dbReference type="Proteomes" id="UP000887458">
    <property type="component" value="Unassembled WGS sequence"/>
</dbReference>
<reference evidence="1 2" key="2">
    <citation type="journal article" date="2022" name="Mol. Biol. Evol.">
        <title>Comparative Genomics Reveals Insights into the Divergent Evolution of Astigmatic Mites and Household Pest Adaptations.</title>
        <authorList>
            <person name="Xiong Q."/>
            <person name="Wan A.T."/>
            <person name="Liu X."/>
            <person name="Fung C.S."/>
            <person name="Xiao X."/>
            <person name="Malainual N."/>
            <person name="Hou J."/>
            <person name="Wang L."/>
            <person name="Wang M."/>
            <person name="Yang K.Y."/>
            <person name="Cui Y."/>
            <person name="Leung E.L."/>
            <person name="Nong W."/>
            <person name="Shin S.K."/>
            <person name="Au S.W."/>
            <person name="Jeong K.Y."/>
            <person name="Chew F.T."/>
            <person name="Hui J.H."/>
            <person name="Leung T.F."/>
            <person name="Tungtrongchitr A."/>
            <person name="Zhong N."/>
            <person name="Liu Z."/>
            <person name="Tsui S.K."/>
        </authorList>
    </citation>
    <scope>NUCLEOTIDE SEQUENCE [LARGE SCALE GENOMIC DNA]</scope>
    <source>
        <strain evidence="1">Derp</strain>
    </source>
</reference>
<organism evidence="1 2">
    <name type="scientific">Dermatophagoides pteronyssinus</name>
    <name type="common">European house dust mite</name>
    <dbReference type="NCBI Taxonomy" id="6956"/>
    <lineage>
        <taxon>Eukaryota</taxon>
        <taxon>Metazoa</taxon>
        <taxon>Ecdysozoa</taxon>
        <taxon>Arthropoda</taxon>
        <taxon>Chelicerata</taxon>
        <taxon>Arachnida</taxon>
        <taxon>Acari</taxon>
        <taxon>Acariformes</taxon>
        <taxon>Sarcoptiformes</taxon>
        <taxon>Astigmata</taxon>
        <taxon>Psoroptidia</taxon>
        <taxon>Analgoidea</taxon>
        <taxon>Pyroglyphidae</taxon>
        <taxon>Dermatophagoidinae</taxon>
        <taxon>Dermatophagoides</taxon>
    </lineage>
</organism>
<accession>A0ABQ8IR53</accession>
<proteinExistence type="predicted"/>